<dbReference type="CDD" id="cd11692">
    <property type="entry name" value="HRI1_N_like"/>
    <property type="match status" value="1"/>
</dbReference>
<sequence>MSISERLYIQWFPDEASEPTSTLVLTARNRQFVDLRLFKPEDPSGPFTLLEWGLAGRSVGTPSHGIWIHDIDSRTENPHEEQDEGDMSPQPGHPDVVLERGRMRHPESGEIREYEEAWKDLPVLSVDGRRVSVVLETRPDSDAAGVRGMVVRVGQFCQGILRMGSVVVVERWAWTEDGGWGLSARIGDGAHLPCDVTWDGGLAAGDECSRIGISWIAKEVYAW</sequence>
<dbReference type="STRING" id="1077348.A0A2G8RN82"/>
<evidence type="ECO:0000256" key="6">
    <source>
        <dbReference type="ARBA" id="ARBA00023242"/>
    </source>
</evidence>
<organism evidence="7 8">
    <name type="scientific">Ganoderma sinense ZZ0214-1</name>
    <dbReference type="NCBI Taxonomy" id="1077348"/>
    <lineage>
        <taxon>Eukaryota</taxon>
        <taxon>Fungi</taxon>
        <taxon>Dikarya</taxon>
        <taxon>Basidiomycota</taxon>
        <taxon>Agaricomycotina</taxon>
        <taxon>Agaricomycetes</taxon>
        <taxon>Polyporales</taxon>
        <taxon>Polyporaceae</taxon>
        <taxon>Ganoderma</taxon>
    </lineage>
</organism>
<evidence type="ECO:0000256" key="2">
    <source>
        <dbReference type="ARBA" id="ARBA00004496"/>
    </source>
</evidence>
<dbReference type="OrthoDB" id="4045395at2759"/>
<name>A0A2G8RN82_9APHY</name>
<dbReference type="GO" id="GO:0005737">
    <property type="term" value="C:cytoplasm"/>
    <property type="evidence" value="ECO:0007669"/>
    <property type="project" value="UniProtKB-SubCell"/>
</dbReference>
<dbReference type="InterPro" id="IPR038744">
    <property type="entry name" value="Hri1_N"/>
</dbReference>
<dbReference type="Pfam" id="PF16815">
    <property type="entry name" value="HRI1"/>
    <property type="match status" value="1"/>
</dbReference>
<evidence type="ECO:0000256" key="3">
    <source>
        <dbReference type="ARBA" id="ARBA00005229"/>
    </source>
</evidence>
<dbReference type="Proteomes" id="UP000230002">
    <property type="component" value="Unassembled WGS sequence"/>
</dbReference>
<comment type="subcellular location">
    <subcellularLocation>
        <location evidence="2">Cytoplasm</location>
    </subcellularLocation>
    <subcellularLocation>
        <location evidence="1">Nucleus</location>
    </subcellularLocation>
</comment>
<dbReference type="InterPro" id="IPR031818">
    <property type="entry name" value="Hri1"/>
</dbReference>
<evidence type="ECO:0000256" key="5">
    <source>
        <dbReference type="ARBA" id="ARBA00022490"/>
    </source>
</evidence>
<accession>A0A2G8RN82</accession>
<evidence type="ECO:0000313" key="7">
    <source>
        <dbReference type="EMBL" id="PIL22969.1"/>
    </source>
</evidence>
<evidence type="ECO:0000256" key="4">
    <source>
        <dbReference type="ARBA" id="ARBA00017063"/>
    </source>
</evidence>
<comment type="similarity">
    <text evidence="3">Belongs to the HRI1 family.</text>
</comment>
<dbReference type="EMBL" id="AYKW01000069">
    <property type="protein sequence ID" value="PIL22969.1"/>
    <property type="molecule type" value="Genomic_DNA"/>
</dbReference>
<keyword evidence="8" id="KW-1185">Reference proteome</keyword>
<keyword evidence="5" id="KW-0963">Cytoplasm</keyword>
<protein>
    <recommendedName>
        <fullName evidence="4">Protein HRI1</fullName>
    </recommendedName>
</protein>
<keyword evidence="6" id="KW-0539">Nucleus</keyword>
<evidence type="ECO:0000313" key="8">
    <source>
        <dbReference type="Proteomes" id="UP000230002"/>
    </source>
</evidence>
<dbReference type="AlphaFoldDB" id="A0A2G8RN82"/>
<dbReference type="CDD" id="cd11693">
    <property type="entry name" value="HRI1_C_like"/>
    <property type="match status" value="1"/>
</dbReference>
<comment type="caution">
    <text evidence="7">The sequence shown here is derived from an EMBL/GenBank/DDBJ whole genome shotgun (WGS) entry which is preliminary data.</text>
</comment>
<dbReference type="GO" id="GO:0005634">
    <property type="term" value="C:nucleus"/>
    <property type="evidence" value="ECO:0007669"/>
    <property type="project" value="UniProtKB-SubCell"/>
</dbReference>
<gene>
    <name evidence="7" type="ORF">GSI_15666</name>
</gene>
<reference evidence="7 8" key="1">
    <citation type="journal article" date="2015" name="Sci. Rep.">
        <title>Chromosome-level genome map provides insights into diverse defense mechanisms in the medicinal fungus Ganoderma sinense.</title>
        <authorList>
            <person name="Zhu Y."/>
            <person name="Xu J."/>
            <person name="Sun C."/>
            <person name="Zhou S."/>
            <person name="Xu H."/>
            <person name="Nelson D.R."/>
            <person name="Qian J."/>
            <person name="Song J."/>
            <person name="Luo H."/>
            <person name="Xiang L."/>
            <person name="Li Y."/>
            <person name="Xu Z."/>
            <person name="Ji A."/>
            <person name="Wang L."/>
            <person name="Lu S."/>
            <person name="Hayward A."/>
            <person name="Sun W."/>
            <person name="Li X."/>
            <person name="Schwartz D.C."/>
            <person name="Wang Y."/>
            <person name="Chen S."/>
        </authorList>
    </citation>
    <scope>NUCLEOTIDE SEQUENCE [LARGE SCALE GENOMIC DNA]</scope>
    <source>
        <strain evidence="7 8">ZZ0214-1</strain>
    </source>
</reference>
<evidence type="ECO:0000256" key="1">
    <source>
        <dbReference type="ARBA" id="ARBA00004123"/>
    </source>
</evidence>
<proteinExistence type="inferred from homology"/>
<dbReference type="InterPro" id="IPR043047">
    <property type="entry name" value="Hri1_N_sf"/>
</dbReference>
<dbReference type="Gene3D" id="2.40.128.320">
    <property type="entry name" value="Protein HRI1, N-terminal domain"/>
    <property type="match status" value="1"/>
</dbReference>